<dbReference type="Pfam" id="PF00436">
    <property type="entry name" value="SSB"/>
    <property type="match status" value="1"/>
</dbReference>
<dbReference type="Proteomes" id="UP000184440">
    <property type="component" value="Unassembled WGS sequence"/>
</dbReference>
<evidence type="ECO:0000313" key="5">
    <source>
        <dbReference type="Proteomes" id="UP000184440"/>
    </source>
</evidence>
<name>A0A1M7Q9Z5_9ACTN</name>
<sequence>MNETITTLVGNVVDTPSRRTLDSGVSVTSFRVASTSRRFDRVTNRWVDGDSLYLKVTCWRSLAENTSVSLVKGDPVIVTGRLYTRLYEVAESRRAAYELEATAIGFDLNRGRATFQRMPSSRAVTVDEAGPDGLPTGSAVDAHLDTGVTTESGVAVGADPLGDDEEDERPESGPHMEGIDVPRTPPVGPDGRPLGPPFGPAGAVGRATSTSAVGRATPTGAEGRAVPTGAEGRPSPTSAGGVNSASGAGGASTAGNAGGASSASGGGDVGRASTAGGAGSASGAGGASTAGGAGGASTTGSASGAGGAGNASGAGGASTAGSAGSASGAGGAGSAGGAGAVGGASGAGGAGGRTGPVGVGGAGAAATTAAGAGGSAAEAERDTPRPGPRRRGSSAVPA</sequence>
<feature type="compositionally biased region" description="Low complexity" evidence="3">
    <location>
        <begin position="237"/>
        <end position="246"/>
    </location>
</feature>
<dbReference type="InterPro" id="IPR011344">
    <property type="entry name" value="ssDNA-bd"/>
</dbReference>
<gene>
    <name evidence="4" type="ORF">SAMN05443668_104351</name>
</gene>
<keyword evidence="1 2" id="KW-0238">DNA-binding</keyword>
<feature type="compositionally biased region" description="Gly residues" evidence="3">
    <location>
        <begin position="327"/>
        <end position="363"/>
    </location>
</feature>
<dbReference type="GO" id="GO:0009295">
    <property type="term" value="C:nucleoid"/>
    <property type="evidence" value="ECO:0007669"/>
    <property type="project" value="TreeGrafter"/>
</dbReference>
<dbReference type="PROSITE" id="PS50935">
    <property type="entry name" value="SSB"/>
    <property type="match status" value="1"/>
</dbReference>
<evidence type="ECO:0000256" key="2">
    <source>
        <dbReference type="PROSITE-ProRule" id="PRU00252"/>
    </source>
</evidence>
<feature type="compositionally biased region" description="Gly residues" evidence="3">
    <location>
        <begin position="276"/>
        <end position="318"/>
    </location>
</feature>
<dbReference type="CDD" id="cd04496">
    <property type="entry name" value="SSB_OBF"/>
    <property type="match status" value="1"/>
</dbReference>
<evidence type="ECO:0000256" key="3">
    <source>
        <dbReference type="SAM" id="MobiDB-lite"/>
    </source>
</evidence>
<dbReference type="PANTHER" id="PTHR10302">
    <property type="entry name" value="SINGLE-STRANDED DNA-BINDING PROTEIN"/>
    <property type="match status" value="1"/>
</dbReference>
<dbReference type="GO" id="GO:0003697">
    <property type="term" value="F:single-stranded DNA binding"/>
    <property type="evidence" value="ECO:0007669"/>
    <property type="project" value="InterPro"/>
</dbReference>
<evidence type="ECO:0000313" key="4">
    <source>
        <dbReference type="EMBL" id="SHN27256.1"/>
    </source>
</evidence>
<evidence type="ECO:0000256" key="1">
    <source>
        <dbReference type="ARBA" id="ARBA00023125"/>
    </source>
</evidence>
<dbReference type="RefSeq" id="WP_073257930.1">
    <property type="nucleotide sequence ID" value="NZ_FRCS01000004.1"/>
</dbReference>
<protein>
    <submittedName>
        <fullName evidence="4">Single-stranded DNA-binding protein</fullName>
    </submittedName>
</protein>
<dbReference type="STRING" id="134849.SAMN05443668_104351"/>
<dbReference type="EMBL" id="FRCS01000004">
    <property type="protein sequence ID" value="SHN27256.1"/>
    <property type="molecule type" value="Genomic_DNA"/>
</dbReference>
<proteinExistence type="predicted"/>
<accession>A0A1M7Q9Z5</accession>
<dbReference type="InterPro" id="IPR012340">
    <property type="entry name" value="NA-bd_OB-fold"/>
</dbReference>
<feature type="compositionally biased region" description="Pro residues" evidence="3">
    <location>
        <begin position="183"/>
        <end position="199"/>
    </location>
</feature>
<feature type="compositionally biased region" description="Gly residues" evidence="3">
    <location>
        <begin position="247"/>
        <end position="269"/>
    </location>
</feature>
<dbReference type="Gene3D" id="2.40.50.140">
    <property type="entry name" value="Nucleic acid-binding proteins"/>
    <property type="match status" value="1"/>
</dbReference>
<dbReference type="InterPro" id="IPR000424">
    <property type="entry name" value="Primosome_PriB/ssb"/>
</dbReference>
<dbReference type="AlphaFoldDB" id="A0A1M7Q9Z5"/>
<dbReference type="OrthoDB" id="4427276at2"/>
<feature type="region of interest" description="Disordered" evidence="3">
    <location>
        <begin position="118"/>
        <end position="398"/>
    </location>
</feature>
<reference evidence="4 5" key="1">
    <citation type="submission" date="2016-11" db="EMBL/GenBank/DDBJ databases">
        <authorList>
            <person name="Jaros S."/>
            <person name="Januszkiewicz K."/>
            <person name="Wedrychowicz H."/>
        </authorList>
    </citation>
    <scope>NUCLEOTIDE SEQUENCE [LARGE SCALE GENOMIC DNA]</scope>
    <source>
        <strain evidence="4 5">DSM 46144</strain>
    </source>
</reference>
<dbReference type="SUPFAM" id="SSF50249">
    <property type="entry name" value="Nucleic acid-binding proteins"/>
    <property type="match status" value="1"/>
</dbReference>
<dbReference type="GO" id="GO:0006260">
    <property type="term" value="P:DNA replication"/>
    <property type="evidence" value="ECO:0007669"/>
    <property type="project" value="InterPro"/>
</dbReference>
<keyword evidence="5" id="KW-1185">Reference proteome</keyword>
<feature type="compositionally biased region" description="Basic and acidic residues" evidence="3">
    <location>
        <begin position="170"/>
        <end position="180"/>
    </location>
</feature>
<dbReference type="PANTHER" id="PTHR10302:SF27">
    <property type="entry name" value="SINGLE-STRANDED DNA-BINDING PROTEIN"/>
    <property type="match status" value="1"/>
</dbReference>
<organism evidence="4 5">
    <name type="scientific">Cryptosporangium aurantiacum</name>
    <dbReference type="NCBI Taxonomy" id="134849"/>
    <lineage>
        <taxon>Bacteria</taxon>
        <taxon>Bacillati</taxon>
        <taxon>Actinomycetota</taxon>
        <taxon>Actinomycetes</taxon>
        <taxon>Cryptosporangiales</taxon>
        <taxon>Cryptosporangiaceae</taxon>
        <taxon>Cryptosporangium</taxon>
    </lineage>
</organism>